<gene>
    <name evidence="3" type="ORF">H5410_030045</name>
</gene>
<evidence type="ECO:0008006" key="5">
    <source>
        <dbReference type="Google" id="ProtNLM"/>
    </source>
</evidence>
<evidence type="ECO:0000313" key="4">
    <source>
        <dbReference type="Proteomes" id="UP000824120"/>
    </source>
</evidence>
<accession>A0A9J5YD58</accession>
<dbReference type="PANTHER" id="PTHR36766">
    <property type="entry name" value="PLANT BROAD-SPECTRUM MILDEW RESISTANCE PROTEIN RPW8"/>
    <property type="match status" value="1"/>
</dbReference>
<dbReference type="Gene3D" id="1.10.8.430">
    <property type="entry name" value="Helical domain of apoptotic protease-activating factors"/>
    <property type="match status" value="1"/>
</dbReference>
<dbReference type="Proteomes" id="UP000824120">
    <property type="component" value="Chromosome 6"/>
</dbReference>
<organism evidence="3 4">
    <name type="scientific">Solanum commersonii</name>
    <name type="common">Commerson's wild potato</name>
    <name type="synonym">Commerson's nightshade</name>
    <dbReference type="NCBI Taxonomy" id="4109"/>
    <lineage>
        <taxon>Eukaryota</taxon>
        <taxon>Viridiplantae</taxon>
        <taxon>Streptophyta</taxon>
        <taxon>Embryophyta</taxon>
        <taxon>Tracheophyta</taxon>
        <taxon>Spermatophyta</taxon>
        <taxon>Magnoliopsida</taxon>
        <taxon>eudicotyledons</taxon>
        <taxon>Gunneridae</taxon>
        <taxon>Pentapetalae</taxon>
        <taxon>asterids</taxon>
        <taxon>lamiids</taxon>
        <taxon>Solanales</taxon>
        <taxon>Solanaceae</taxon>
        <taxon>Solanoideae</taxon>
        <taxon>Solaneae</taxon>
        <taxon>Solanum</taxon>
    </lineage>
</organism>
<dbReference type="OrthoDB" id="1163526at2759"/>
<evidence type="ECO:0000256" key="1">
    <source>
        <dbReference type="ARBA" id="ARBA00022614"/>
    </source>
</evidence>
<keyword evidence="4" id="KW-1185">Reference proteome</keyword>
<name>A0A9J5YD58_SOLCO</name>
<evidence type="ECO:0000256" key="2">
    <source>
        <dbReference type="ARBA" id="ARBA00022821"/>
    </source>
</evidence>
<reference evidence="3 4" key="1">
    <citation type="submission" date="2020-09" db="EMBL/GenBank/DDBJ databases">
        <title>De no assembly of potato wild relative species, Solanum commersonii.</title>
        <authorList>
            <person name="Cho K."/>
        </authorList>
    </citation>
    <scope>NUCLEOTIDE SEQUENCE [LARGE SCALE GENOMIC DNA]</scope>
    <source>
        <strain evidence="3">LZ3.2</strain>
        <tissue evidence="3">Leaf</tissue>
    </source>
</reference>
<dbReference type="GO" id="GO:0006952">
    <property type="term" value="P:defense response"/>
    <property type="evidence" value="ECO:0007669"/>
    <property type="project" value="UniProtKB-KW"/>
</dbReference>
<proteinExistence type="predicted"/>
<dbReference type="EMBL" id="JACXVP010000006">
    <property type="protein sequence ID" value="KAG5598675.1"/>
    <property type="molecule type" value="Genomic_DNA"/>
</dbReference>
<evidence type="ECO:0000313" key="3">
    <source>
        <dbReference type="EMBL" id="KAG5598675.1"/>
    </source>
</evidence>
<dbReference type="GO" id="GO:0043531">
    <property type="term" value="F:ADP binding"/>
    <property type="evidence" value="ECO:0007669"/>
    <property type="project" value="InterPro"/>
</dbReference>
<dbReference type="PANTHER" id="PTHR36766:SF70">
    <property type="entry name" value="DISEASE RESISTANCE PROTEIN RGA4"/>
    <property type="match status" value="1"/>
</dbReference>
<sequence length="104" mass="11307">MSLIRVSTPTGFQATSRGNCILVTTRMKWIASLVVVDLHMLGKLGEDHCWSIFKQRAFVDGQVPEGLVSMGNRTVEMCQGLPLTASVLGGLTRSQLCFPTLPCP</sequence>
<dbReference type="AlphaFoldDB" id="A0A9J5YD58"/>
<comment type="caution">
    <text evidence="3">The sequence shown here is derived from an EMBL/GenBank/DDBJ whole genome shotgun (WGS) entry which is preliminary data.</text>
</comment>
<dbReference type="InterPro" id="IPR027417">
    <property type="entry name" value="P-loop_NTPase"/>
</dbReference>
<protein>
    <recommendedName>
        <fullName evidence="5">NB-ARC domain-containing protein</fullName>
    </recommendedName>
</protein>
<keyword evidence="2" id="KW-0611">Plant defense</keyword>
<dbReference type="SUPFAM" id="SSF52540">
    <property type="entry name" value="P-loop containing nucleoside triphosphate hydrolases"/>
    <property type="match status" value="1"/>
</dbReference>
<keyword evidence="1" id="KW-0433">Leucine-rich repeat</keyword>
<dbReference type="InterPro" id="IPR042197">
    <property type="entry name" value="Apaf_helical"/>
</dbReference>